<keyword evidence="5" id="KW-0328">Glycosyltransferase</keyword>
<gene>
    <name evidence="9" type="ORF">RM423_11715</name>
</gene>
<comment type="pathway">
    <text evidence="8">Purine metabolism.</text>
</comment>
<dbReference type="PANTHER" id="PTHR11776:SF7">
    <property type="entry name" value="PHOSPHORIBOSYLTRANSFERASE DOMAIN-CONTAINING PROTEIN"/>
    <property type="match status" value="1"/>
</dbReference>
<evidence type="ECO:0000256" key="3">
    <source>
        <dbReference type="ARBA" id="ARBA00011738"/>
    </source>
</evidence>
<evidence type="ECO:0000313" key="9">
    <source>
        <dbReference type="EMBL" id="MDT0262064.1"/>
    </source>
</evidence>
<dbReference type="Proteomes" id="UP001183176">
    <property type="component" value="Unassembled WGS sequence"/>
</dbReference>
<dbReference type="InterPro" id="IPR000836">
    <property type="entry name" value="PRTase_dom"/>
</dbReference>
<dbReference type="Gene3D" id="3.40.50.2020">
    <property type="match status" value="1"/>
</dbReference>
<accession>A0ABU2JAQ4</accession>
<dbReference type="SUPFAM" id="SSF53271">
    <property type="entry name" value="PRTase-like"/>
    <property type="match status" value="1"/>
</dbReference>
<comment type="subcellular location">
    <subcellularLocation>
        <location evidence="1">Cytoplasm</location>
    </subcellularLocation>
</comment>
<keyword evidence="4" id="KW-0963">Cytoplasm</keyword>
<evidence type="ECO:0000256" key="1">
    <source>
        <dbReference type="ARBA" id="ARBA00004496"/>
    </source>
</evidence>
<dbReference type="InterPro" id="IPR050120">
    <property type="entry name" value="Adenine_PRTase"/>
</dbReference>
<dbReference type="EMBL" id="JAVREH010000013">
    <property type="protein sequence ID" value="MDT0262064.1"/>
    <property type="molecule type" value="Genomic_DNA"/>
</dbReference>
<keyword evidence="6" id="KW-0808">Transferase</keyword>
<sequence>MAEVAAGRAALLRTFQWHGGHADVWRVFRDADAFERVVAGMVAPFRTASITAVAGIESRGFLLGGAAAIQLGVGFIAIRKGGSLFPGDKARLTTPRDYRGHNHELLIQRDSVHARDRVLLVDDWAETGSQASTVQQLVRSCGAVLVGTSLMIDQLDETTRADLTNVASLVRFTDLPALD</sequence>
<evidence type="ECO:0000256" key="7">
    <source>
        <dbReference type="ARBA" id="ARBA00022726"/>
    </source>
</evidence>
<dbReference type="PANTHER" id="PTHR11776">
    <property type="entry name" value="ADENINE PHOSPHORIBOSYLTRANSFERASE"/>
    <property type="match status" value="1"/>
</dbReference>
<keyword evidence="10" id="KW-1185">Reference proteome</keyword>
<evidence type="ECO:0000256" key="6">
    <source>
        <dbReference type="ARBA" id="ARBA00022679"/>
    </source>
</evidence>
<comment type="subunit">
    <text evidence="3">Homodimer.</text>
</comment>
<evidence type="ECO:0008006" key="11">
    <source>
        <dbReference type="Google" id="ProtNLM"/>
    </source>
</evidence>
<dbReference type="RefSeq" id="WP_311423216.1">
    <property type="nucleotide sequence ID" value="NZ_JAVREH010000013.1"/>
</dbReference>
<dbReference type="InterPro" id="IPR029057">
    <property type="entry name" value="PRTase-like"/>
</dbReference>
<proteinExistence type="inferred from homology"/>
<evidence type="ECO:0000256" key="8">
    <source>
        <dbReference type="ARBA" id="ARBA00025704"/>
    </source>
</evidence>
<protein>
    <recommendedName>
        <fullName evidence="11">Phosphoribosyltransferase</fullName>
    </recommendedName>
</protein>
<comment type="similarity">
    <text evidence="2">Belongs to the purine/pyrimidine phosphoribosyltransferase family.</text>
</comment>
<keyword evidence="7" id="KW-0660">Purine salvage</keyword>
<comment type="caution">
    <text evidence="9">The sequence shown here is derived from an EMBL/GenBank/DDBJ whole genome shotgun (WGS) entry which is preliminary data.</text>
</comment>
<name>A0ABU2JAQ4_9ACTN</name>
<organism evidence="9 10">
    <name type="scientific">Jatrophihabitans lederbergiae</name>
    <dbReference type="NCBI Taxonomy" id="3075547"/>
    <lineage>
        <taxon>Bacteria</taxon>
        <taxon>Bacillati</taxon>
        <taxon>Actinomycetota</taxon>
        <taxon>Actinomycetes</taxon>
        <taxon>Jatrophihabitantales</taxon>
        <taxon>Jatrophihabitantaceae</taxon>
        <taxon>Jatrophihabitans</taxon>
    </lineage>
</organism>
<evidence type="ECO:0000256" key="5">
    <source>
        <dbReference type="ARBA" id="ARBA00022676"/>
    </source>
</evidence>
<evidence type="ECO:0000256" key="4">
    <source>
        <dbReference type="ARBA" id="ARBA00022490"/>
    </source>
</evidence>
<dbReference type="CDD" id="cd06223">
    <property type="entry name" value="PRTases_typeI"/>
    <property type="match status" value="1"/>
</dbReference>
<evidence type="ECO:0000256" key="2">
    <source>
        <dbReference type="ARBA" id="ARBA00008391"/>
    </source>
</evidence>
<reference evidence="10" key="1">
    <citation type="submission" date="2023-07" db="EMBL/GenBank/DDBJ databases">
        <title>30 novel species of actinomycetes from the DSMZ collection.</title>
        <authorList>
            <person name="Nouioui I."/>
        </authorList>
    </citation>
    <scope>NUCLEOTIDE SEQUENCE [LARGE SCALE GENOMIC DNA]</scope>
    <source>
        <strain evidence="10">DSM 44399</strain>
    </source>
</reference>
<evidence type="ECO:0000313" key="10">
    <source>
        <dbReference type="Proteomes" id="UP001183176"/>
    </source>
</evidence>